<organism evidence="1 2">
    <name type="scientific">Rhizophagus irregularis</name>
    <dbReference type="NCBI Taxonomy" id="588596"/>
    <lineage>
        <taxon>Eukaryota</taxon>
        <taxon>Fungi</taxon>
        <taxon>Fungi incertae sedis</taxon>
        <taxon>Mucoromycota</taxon>
        <taxon>Glomeromycotina</taxon>
        <taxon>Glomeromycetes</taxon>
        <taxon>Glomerales</taxon>
        <taxon>Glomeraceae</taxon>
        <taxon>Rhizophagus</taxon>
    </lineage>
</organism>
<gene>
    <name evidence="1" type="ORF">RhiirA5_155989</name>
</gene>
<comment type="caution">
    <text evidence="1">The sequence shown here is derived from an EMBL/GenBank/DDBJ whole genome shotgun (WGS) entry which is preliminary data.</text>
</comment>
<dbReference type="EMBL" id="LLXJ01000449">
    <property type="protein sequence ID" value="PKC09549.1"/>
    <property type="molecule type" value="Genomic_DNA"/>
</dbReference>
<proteinExistence type="predicted"/>
<evidence type="ECO:0000313" key="1">
    <source>
        <dbReference type="EMBL" id="PKC09549.1"/>
    </source>
</evidence>
<reference evidence="1 2" key="2">
    <citation type="submission" date="2017-09" db="EMBL/GenBank/DDBJ databases">
        <title>Extensive intraspecific genome diversity in a model arbuscular mycorrhizal fungus.</title>
        <authorList>
            <person name="Chen E.C."/>
            <person name="Morin E."/>
            <person name="Beaudet D."/>
            <person name="Noel J."/>
            <person name="Ndikumana S."/>
            <person name="Charron P."/>
            <person name="St-Onge C."/>
            <person name="Giorgi J."/>
            <person name="Grigoriev I.V."/>
            <person name="Roux C."/>
            <person name="Martin F.M."/>
            <person name="Corradi N."/>
        </authorList>
    </citation>
    <scope>NUCLEOTIDE SEQUENCE [LARGE SCALE GENOMIC DNA]</scope>
    <source>
        <strain evidence="1 2">A5</strain>
    </source>
</reference>
<dbReference type="Proteomes" id="UP000232722">
    <property type="component" value="Unassembled WGS sequence"/>
</dbReference>
<protein>
    <submittedName>
        <fullName evidence="1">Uncharacterized protein</fullName>
    </submittedName>
</protein>
<reference evidence="1 2" key="1">
    <citation type="submission" date="2016-04" db="EMBL/GenBank/DDBJ databases">
        <title>Genome analyses suggest a sexual origin of heterokaryosis in a supposedly ancient asexual fungus.</title>
        <authorList>
            <person name="Ropars J."/>
            <person name="Sedzielewska K."/>
            <person name="Noel J."/>
            <person name="Charron P."/>
            <person name="Farinelli L."/>
            <person name="Marton T."/>
            <person name="Kruger M."/>
            <person name="Pelin A."/>
            <person name="Brachmann A."/>
            <person name="Corradi N."/>
        </authorList>
    </citation>
    <scope>NUCLEOTIDE SEQUENCE [LARGE SCALE GENOMIC DNA]</scope>
    <source>
        <strain evidence="1 2">A5</strain>
    </source>
</reference>
<sequence>MYHASVKNAMHYIILHISAKKKYNYIFYLLDLNFYTNQSLCIYLSQPIEPVLRFFYSNSIIITESCIIILCDKNQPFSLYNIYFFNITISNLKLSSSAILTRYLKTILCPIHTDNIVL</sequence>
<dbReference type="AlphaFoldDB" id="A0A2N0PRY2"/>
<accession>A0A2N0PRY2</accession>
<name>A0A2N0PRY2_9GLOM</name>
<evidence type="ECO:0000313" key="2">
    <source>
        <dbReference type="Proteomes" id="UP000232722"/>
    </source>
</evidence>